<evidence type="ECO:0000313" key="8">
    <source>
        <dbReference type="Proteomes" id="UP001596422"/>
    </source>
</evidence>
<dbReference type="NCBIfam" id="TIGR00885">
    <property type="entry name" value="fucP"/>
    <property type="match status" value="1"/>
</dbReference>
<protein>
    <submittedName>
        <fullName evidence="7">L-fucose:H+ symporter permease</fullName>
    </submittedName>
</protein>
<feature type="transmembrane region" description="Helical" evidence="6">
    <location>
        <begin position="69"/>
        <end position="88"/>
    </location>
</feature>
<feature type="transmembrane region" description="Helical" evidence="6">
    <location>
        <begin position="303"/>
        <end position="320"/>
    </location>
</feature>
<dbReference type="CDD" id="cd17394">
    <property type="entry name" value="MFS_FucP_like"/>
    <property type="match status" value="1"/>
</dbReference>
<dbReference type="Gene3D" id="1.20.1250.20">
    <property type="entry name" value="MFS general substrate transporter like domains"/>
    <property type="match status" value="2"/>
</dbReference>
<dbReference type="PANTHER" id="PTHR43702">
    <property type="entry name" value="L-FUCOSE-PROTON SYMPORTER"/>
    <property type="match status" value="1"/>
</dbReference>
<keyword evidence="5 6" id="KW-0472">Membrane</keyword>
<dbReference type="RefSeq" id="WP_379912571.1">
    <property type="nucleotide sequence ID" value="NZ_JBHSWE010000001.1"/>
</dbReference>
<evidence type="ECO:0000256" key="6">
    <source>
        <dbReference type="SAM" id="Phobius"/>
    </source>
</evidence>
<feature type="transmembrane region" description="Helical" evidence="6">
    <location>
        <begin position="132"/>
        <end position="155"/>
    </location>
</feature>
<feature type="transmembrane region" description="Helical" evidence="6">
    <location>
        <begin position="186"/>
        <end position="206"/>
    </location>
</feature>
<dbReference type="InterPro" id="IPR005275">
    <property type="entry name" value="Lfuc_symporter_FucP"/>
</dbReference>
<dbReference type="PANTHER" id="PTHR43702:SF11">
    <property type="entry name" value="L-FUCOSE-PROTON SYMPORTER"/>
    <property type="match status" value="1"/>
</dbReference>
<keyword evidence="2" id="KW-1003">Cell membrane</keyword>
<keyword evidence="8" id="KW-1185">Reference proteome</keyword>
<accession>A0ABW2A8H5</accession>
<feature type="transmembrane region" description="Helical" evidence="6">
    <location>
        <begin position="326"/>
        <end position="348"/>
    </location>
</feature>
<keyword evidence="3 6" id="KW-0812">Transmembrane</keyword>
<evidence type="ECO:0000256" key="1">
    <source>
        <dbReference type="ARBA" id="ARBA00004429"/>
    </source>
</evidence>
<evidence type="ECO:0000313" key="7">
    <source>
        <dbReference type="EMBL" id="MFC6673850.1"/>
    </source>
</evidence>
<proteinExistence type="predicted"/>
<feature type="transmembrane region" description="Helical" evidence="6">
    <location>
        <begin position="42"/>
        <end position="62"/>
    </location>
</feature>
<organism evidence="7 8">
    <name type="scientific">Marinobacterium aestuariivivens</name>
    <dbReference type="NCBI Taxonomy" id="1698799"/>
    <lineage>
        <taxon>Bacteria</taxon>
        <taxon>Pseudomonadati</taxon>
        <taxon>Pseudomonadota</taxon>
        <taxon>Gammaproteobacteria</taxon>
        <taxon>Oceanospirillales</taxon>
        <taxon>Oceanospirillaceae</taxon>
        <taxon>Marinobacterium</taxon>
    </lineage>
</organism>
<feature type="transmembrane region" description="Helical" evidence="6">
    <location>
        <begin position="360"/>
        <end position="385"/>
    </location>
</feature>
<dbReference type="InterPro" id="IPR011701">
    <property type="entry name" value="MFS"/>
</dbReference>
<evidence type="ECO:0000256" key="5">
    <source>
        <dbReference type="ARBA" id="ARBA00023136"/>
    </source>
</evidence>
<evidence type="ECO:0000256" key="2">
    <source>
        <dbReference type="ARBA" id="ARBA00022475"/>
    </source>
</evidence>
<keyword evidence="4 6" id="KW-1133">Transmembrane helix</keyword>
<sequence>MIVPFILLTTCFAAWGVAANMTDPLVKVFSKIFTMSALQSALVQFAYYGAYFCLALPAAFINRRFSYKTGVLVGLGFAAGGAFLFYPASQSMSYGYFLAALFVLAAGLSILETSANPFVIAMGPVDNATRRLNLAQAFNPVGCNIGVFLGAALILTQLNPATAEQRAAMPAQQLQAIQTAELDAVMVPYVGMAFVLVLIWIAIALLRIRPAREKVVAHSRDVHFGATLGRLMRNRHYRFGVIAQFFNVGAQTCVWTFTIQYVMDALSVNEARAGDYLQYSLILFLIARFAMTWLMGYVRASKLLAGLSFLAAALCLYMTASPDITGVWALVAISGCLSLMFPTIYGIALQGLGEDTKFGAAGLVMAILGGAIMPLFQGAMIDAWVPPCPSSCRPPASWSWPATACSTSSRSARPTPPLARRKHKIDMMSFAGKSSCTMPACPRGGLPTSLAFAALSAILRPMRITSHGL</sequence>
<feature type="transmembrane region" description="Helical" evidence="6">
    <location>
        <begin position="239"/>
        <end position="257"/>
    </location>
</feature>
<comment type="subcellular location">
    <subcellularLocation>
        <location evidence="1">Cell inner membrane</location>
        <topology evidence="1">Multi-pass membrane protein</topology>
    </subcellularLocation>
</comment>
<feature type="transmembrane region" description="Helical" evidence="6">
    <location>
        <begin position="94"/>
        <end position="111"/>
    </location>
</feature>
<reference evidence="8" key="1">
    <citation type="journal article" date="2019" name="Int. J. Syst. Evol. Microbiol.">
        <title>The Global Catalogue of Microorganisms (GCM) 10K type strain sequencing project: providing services to taxonomists for standard genome sequencing and annotation.</title>
        <authorList>
            <consortium name="The Broad Institute Genomics Platform"/>
            <consortium name="The Broad Institute Genome Sequencing Center for Infectious Disease"/>
            <person name="Wu L."/>
            <person name="Ma J."/>
        </authorList>
    </citation>
    <scope>NUCLEOTIDE SEQUENCE [LARGE SCALE GENOMIC DNA]</scope>
    <source>
        <strain evidence="8">NBRC 111756</strain>
    </source>
</reference>
<dbReference type="SUPFAM" id="SSF103473">
    <property type="entry name" value="MFS general substrate transporter"/>
    <property type="match status" value="1"/>
</dbReference>
<evidence type="ECO:0000256" key="3">
    <source>
        <dbReference type="ARBA" id="ARBA00022692"/>
    </source>
</evidence>
<dbReference type="Proteomes" id="UP001596422">
    <property type="component" value="Unassembled WGS sequence"/>
</dbReference>
<comment type="caution">
    <text evidence="7">The sequence shown here is derived from an EMBL/GenBank/DDBJ whole genome shotgun (WGS) entry which is preliminary data.</text>
</comment>
<evidence type="ECO:0000256" key="4">
    <source>
        <dbReference type="ARBA" id="ARBA00022989"/>
    </source>
</evidence>
<dbReference type="InterPro" id="IPR036259">
    <property type="entry name" value="MFS_trans_sf"/>
</dbReference>
<name>A0ABW2A8H5_9GAMM</name>
<gene>
    <name evidence="7" type="primary">fucP</name>
    <name evidence="7" type="ORF">ACFQDL_30000</name>
</gene>
<dbReference type="EMBL" id="JBHSWE010000001">
    <property type="protein sequence ID" value="MFC6673850.1"/>
    <property type="molecule type" value="Genomic_DNA"/>
</dbReference>
<dbReference type="InterPro" id="IPR050375">
    <property type="entry name" value="MFS_TsgA-like"/>
</dbReference>
<feature type="transmembrane region" description="Helical" evidence="6">
    <location>
        <begin position="277"/>
        <end position="296"/>
    </location>
</feature>
<dbReference type="Pfam" id="PF07690">
    <property type="entry name" value="MFS_1"/>
    <property type="match status" value="1"/>
</dbReference>